<feature type="compositionally biased region" description="Basic and acidic residues" evidence="1">
    <location>
        <begin position="87"/>
        <end position="96"/>
    </location>
</feature>
<keyword evidence="3" id="KW-1185">Reference proteome</keyword>
<dbReference type="GeneID" id="39733259"/>
<sequence length="514" mass="60551">MKDEKGKSLNESKGKRKKNEGKINNGNSDIFNPQLSARELKKIQYYENMFKKMEQKKEDNANDGDYKYKKKYNKIKRTKKAHKHKKELIEHNEKNSKKNNLKKINSGKEIYSSYKNVNKNESKQKKNNILNSNINHSFSEQCLEGKELMINVKKEKLIKQKLIKSKSIENSEVVTTKKENYINSNLFNSGNIGRINKLYNTKSNSDLNENNYLHIIVNKKENNKIVKIQRNRTNFLLKDYKLIINKEKGYSSDNIISYNNIDEISHEFNKTHLGEEGNVLKAIRSVSFSSNKSEYFFNDSIYNLKSSYDENILENKIIYNDYNSYSFENEKKKILNYFTNNVVKKTNSFNELLKKRRINKNISGMNSSFKIKNNLNSITRNLESSIESNDNLKLYLNDKEITDENANTKSCSIEYFNEEDNESKREINNDFNFKSHNESNNASNSKKMSNVNYCIKKYLDNMKYTNLKKLKKINKENLKIYVRSCVNFLNFSNFDNAILCLLNFQNTVQKKKKK</sequence>
<evidence type="ECO:0000313" key="2">
    <source>
        <dbReference type="EMBL" id="CRG97145.1"/>
    </source>
</evidence>
<gene>
    <name evidence="2" type="ORF">PGAL8A_00472600</name>
</gene>
<dbReference type="Proteomes" id="UP000220797">
    <property type="component" value="Unassembled WGS sequence"/>
</dbReference>
<protein>
    <submittedName>
        <fullName evidence="2">Uncharacterized protein</fullName>
    </submittedName>
</protein>
<name>A0A1J1GX65_PLAGA</name>
<dbReference type="EMBL" id="CVMV01000083">
    <property type="protein sequence ID" value="CRG97145.1"/>
    <property type="molecule type" value="Genomic_DNA"/>
</dbReference>
<dbReference type="OrthoDB" id="378622at2759"/>
<dbReference type="VEuPathDB" id="PlasmoDB:PGAL8A_00472600"/>
<reference evidence="2" key="1">
    <citation type="submission" date="2015-04" db="EMBL/GenBank/DDBJ databases">
        <authorList>
            <consortium name="Pathogen Informatics"/>
        </authorList>
    </citation>
    <scope>NUCLEOTIDE SEQUENCE [LARGE SCALE GENOMIC DNA]</scope>
    <source>
        <strain evidence="2">8A</strain>
    </source>
</reference>
<feature type="compositionally biased region" description="Polar residues" evidence="1">
    <location>
        <begin position="22"/>
        <end position="35"/>
    </location>
</feature>
<evidence type="ECO:0000256" key="1">
    <source>
        <dbReference type="SAM" id="MobiDB-lite"/>
    </source>
</evidence>
<dbReference type="RefSeq" id="XP_028529948.1">
    <property type="nucleotide sequence ID" value="XM_028673502.1"/>
</dbReference>
<proteinExistence type="predicted"/>
<comment type="caution">
    <text evidence="2">The sequence shown here is derived from an EMBL/GenBank/DDBJ whole genome shotgun (WGS) entry which is preliminary data.</text>
</comment>
<feature type="compositionally biased region" description="Basic and acidic residues" evidence="1">
    <location>
        <begin position="1"/>
        <end position="13"/>
    </location>
</feature>
<evidence type="ECO:0000313" key="3">
    <source>
        <dbReference type="Proteomes" id="UP000220797"/>
    </source>
</evidence>
<feature type="region of interest" description="Disordered" evidence="1">
    <location>
        <begin position="78"/>
        <end position="99"/>
    </location>
</feature>
<organism evidence="2 3">
    <name type="scientific">Plasmodium gallinaceum</name>
    <dbReference type="NCBI Taxonomy" id="5849"/>
    <lineage>
        <taxon>Eukaryota</taxon>
        <taxon>Sar</taxon>
        <taxon>Alveolata</taxon>
        <taxon>Apicomplexa</taxon>
        <taxon>Aconoidasida</taxon>
        <taxon>Haemosporida</taxon>
        <taxon>Plasmodiidae</taxon>
        <taxon>Plasmodium</taxon>
        <taxon>Plasmodium (Haemamoeba)</taxon>
    </lineage>
</organism>
<dbReference type="AlphaFoldDB" id="A0A1J1GX65"/>
<feature type="region of interest" description="Disordered" evidence="1">
    <location>
        <begin position="1"/>
        <end position="36"/>
    </location>
</feature>
<accession>A0A1J1GX65</accession>